<sequence length="99" mass="11686">MPLCPHCNEEITGRSDKKFCSPYCKSAYHYQQSKFKETPLFNKIDTQLKANRKILKSYNKAGKATVHKTDLLAEGFNPKYFTHYWKAKNGNLYLFCYEY</sequence>
<proteinExistence type="predicted"/>
<organism evidence="1 2">
    <name type="scientific">Carboxylicivirga linearis</name>
    <dbReference type="NCBI Taxonomy" id="1628157"/>
    <lineage>
        <taxon>Bacteria</taxon>
        <taxon>Pseudomonadati</taxon>
        <taxon>Bacteroidota</taxon>
        <taxon>Bacteroidia</taxon>
        <taxon>Marinilabiliales</taxon>
        <taxon>Marinilabiliaceae</taxon>
        <taxon>Carboxylicivirga</taxon>
    </lineage>
</organism>
<keyword evidence="2" id="KW-1185">Reference proteome</keyword>
<feature type="non-terminal residue" evidence="1">
    <location>
        <position position="99"/>
    </location>
</feature>
<name>A0ABS5K2N3_9BACT</name>
<dbReference type="EMBL" id="JAGUCO010000164">
    <property type="protein sequence ID" value="MBS2101393.1"/>
    <property type="molecule type" value="Genomic_DNA"/>
</dbReference>
<reference evidence="1 2" key="1">
    <citation type="journal article" date="2015" name="Int. J. Syst. Evol. Microbiol.">
        <title>Carboxylicivirga linearis sp. nov., isolated from a sea cucumber culture pond.</title>
        <authorList>
            <person name="Wang F.Q."/>
            <person name="Zhou Y.X."/>
            <person name="Lin X.Z."/>
            <person name="Chen G.J."/>
            <person name="Du Z.J."/>
        </authorList>
    </citation>
    <scope>NUCLEOTIDE SEQUENCE [LARGE SCALE GENOMIC DNA]</scope>
    <source>
        <strain evidence="1 2">FB218</strain>
    </source>
</reference>
<evidence type="ECO:0000313" key="2">
    <source>
        <dbReference type="Proteomes" id="UP000708576"/>
    </source>
</evidence>
<dbReference type="Proteomes" id="UP000708576">
    <property type="component" value="Unassembled WGS sequence"/>
</dbReference>
<accession>A0ABS5K2N3</accession>
<gene>
    <name evidence="1" type="ORF">KEM10_24150</name>
</gene>
<evidence type="ECO:0000313" key="1">
    <source>
        <dbReference type="EMBL" id="MBS2101393.1"/>
    </source>
</evidence>
<protein>
    <submittedName>
        <fullName evidence="1">Uncharacterized protein</fullName>
    </submittedName>
</protein>
<comment type="caution">
    <text evidence="1">The sequence shown here is derived from an EMBL/GenBank/DDBJ whole genome shotgun (WGS) entry which is preliminary data.</text>
</comment>
<dbReference type="RefSeq" id="WP_212221067.1">
    <property type="nucleotide sequence ID" value="NZ_JAGUCO010000164.1"/>
</dbReference>